<evidence type="ECO:0000313" key="4">
    <source>
        <dbReference type="EMBL" id="QPF92344.1"/>
    </source>
</evidence>
<evidence type="ECO:0000256" key="2">
    <source>
        <dbReference type="SAM" id="MobiDB-lite"/>
    </source>
</evidence>
<protein>
    <submittedName>
        <fullName evidence="4">Uncharacterized protein</fullName>
    </submittedName>
</protein>
<keyword evidence="1" id="KW-0175">Coiled coil</keyword>
<organism evidence="4 5">
    <name type="scientific">Bradyrhizobium commune</name>
    <dbReference type="NCBI Taxonomy" id="83627"/>
    <lineage>
        <taxon>Bacteria</taxon>
        <taxon>Pseudomonadati</taxon>
        <taxon>Pseudomonadota</taxon>
        <taxon>Alphaproteobacteria</taxon>
        <taxon>Hyphomicrobiales</taxon>
        <taxon>Nitrobacteraceae</taxon>
        <taxon>Bradyrhizobium</taxon>
    </lineage>
</organism>
<keyword evidence="3" id="KW-0732">Signal</keyword>
<evidence type="ECO:0000256" key="1">
    <source>
        <dbReference type="SAM" id="Coils"/>
    </source>
</evidence>
<dbReference type="EMBL" id="CP061379">
    <property type="protein sequence ID" value="QPF92344.1"/>
    <property type="molecule type" value="Genomic_DNA"/>
</dbReference>
<dbReference type="RefSeq" id="WP_195801882.1">
    <property type="nucleotide sequence ID" value="NZ_CP061379.1"/>
</dbReference>
<feature type="chain" id="PRO_5033006764" evidence="3">
    <location>
        <begin position="31"/>
        <end position="209"/>
    </location>
</feature>
<gene>
    <name evidence="4" type="ORF">IC761_03325</name>
</gene>
<feature type="signal peptide" evidence="3">
    <location>
        <begin position="1"/>
        <end position="30"/>
    </location>
</feature>
<keyword evidence="5" id="KW-1185">Reference proteome</keyword>
<dbReference type="KEGG" id="bcou:IC761_03325"/>
<proteinExistence type="predicted"/>
<name>A0A7S9D8G2_9BRAD</name>
<dbReference type="AlphaFoldDB" id="A0A7S9D8G2"/>
<feature type="coiled-coil region" evidence="1">
    <location>
        <begin position="111"/>
        <end position="142"/>
    </location>
</feature>
<feature type="region of interest" description="Disordered" evidence="2">
    <location>
        <begin position="153"/>
        <end position="180"/>
    </location>
</feature>
<dbReference type="Proteomes" id="UP000594621">
    <property type="component" value="Chromosome"/>
</dbReference>
<reference evidence="4 5" key="1">
    <citation type="submission" date="2020-09" db="EMBL/GenBank/DDBJ databases">
        <title>Complete genomes of bradyrhizobia occurring on native shrubby legumes in Australia.</title>
        <authorList>
            <person name="Lafay B."/>
        </authorList>
    </citation>
    <scope>NUCLEOTIDE SEQUENCE [LARGE SCALE GENOMIC DNA]</scope>
    <source>
        <strain evidence="4 5">BDV5040</strain>
    </source>
</reference>
<evidence type="ECO:0000256" key="3">
    <source>
        <dbReference type="SAM" id="SignalP"/>
    </source>
</evidence>
<sequence length="209" mass="23006">MSIVVASRRAAPRLVAAAGFFLLTLPHAQAQWWKRAPVDFEECADAAEKAATKTEKTSALADCNAKFAGRRKAGGGYTYYDFLQDRTFDIAGPNPTPEEQKKIDESYTAYLASQRRSNEAAQTALRQQREQQEQQLQQVALRTEAERAPVPVPVERPKVLQAAGTDARPRPKGACAKGSFSCEWPRLSEGLNDLKKLFSPTPSKPAKKG</sequence>
<accession>A0A7S9D8G2</accession>
<evidence type="ECO:0000313" key="5">
    <source>
        <dbReference type="Proteomes" id="UP000594621"/>
    </source>
</evidence>